<evidence type="ECO:0000313" key="2">
    <source>
        <dbReference type="Proteomes" id="UP001164539"/>
    </source>
</evidence>
<keyword evidence="1" id="KW-0418">Kinase</keyword>
<organism evidence="1 2">
    <name type="scientific">Melia azedarach</name>
    <name type="common">Chinaberry tree</name>
    <dbReference type="NCBI Taxonomy" id="155640"/>
    <lineage>
        <taxon>Eukaryota</taxon>
        <taxon>Viridiplantae</taxon>
        <taxon>Streptophyta</taxon>
        <taxon>Embryophyta</taxon>
        <taxon>Tracheophyta</taxon>
        <taxon>Spermatophyta</taxon>
        <taxon>Magnoliopsida</taxon>
        <taxon>eudicotyledons</taxon>
        <taxon>Gunneridae</taxon>
        <taxon>Pentapetalae</taxon>
        <taxon>rosids</taxon>
        <taxon>malvids</taxon>
        <taxon>Sapindales</taxon>
        <taxon>Meliaceae</taxon>
        <taxon>Melia</taxon>
    </lineage>
</organism>
<keyword evidence="1" id="KW-0675">Receptor</keyword>
<evidence type="ECO:0000313" key="1">
    <source>
        <dbReference type="EMBL" id="KAJ4701056.1"/>
    </source>
</evidence>
<proteinExistence type="predicted"/>
<sequence>MSSSVVALLFFQLLIAMSTFNISSCYGRSYVGCVESESKALLRFKGDLKDPSNRLSSWIADTDCCKWAGIVCNNFTGNVIRLHLRNPFNYEIVYEAFERSSLVGEINTHLLELKHLLYLDLSGNNFSPNNQIPRFLGSLTNLEYLNLSFCGFGGLIPPQLGNLSNLQYLDLNQESNVNGLYVENLNWLSGLSLLEHLDLTSVNLAKASSWLLDINTLPHLLVLKLSNCDLSHFPLPPIANFSSLAILDLSHNNFDEYFIPAWIFGLGDLIFLDLSFNYFNSPIPEGLQNLTSLRHLDLSWNYFNSSVPNWFYRFSHLEYLSLSCNSLSGITLVMMKGQAVEYNANLNLVRSIDLSRNNFSGEIPLEVMNLGALQSFNLSHNSLTGTIPKSIGAMKSLESIDFSANQLSGKIPQSFSNLTFLSYLNLSNNKLVGEIPLSTQLQGFDPSYFVGNELCGSPLPKKCAVEVPKSENGNGVRGEDGDDHEVNWGFYVSMAVGFVMGFWGVVGPLFVSRRWRGTYYSFLNKFWDKFYIVVLRRYCY</sequence>
<protein>
    <submittedName>
        <fullName evidence="1">Leucine-rich repeat receptor protein kinase</fullName>
    </submittedName>
</protein>
<keyword evidence="1" id="KW-0808">Transferase</keyword>
<gene>
    <name evidence="1" type="ORF">OWV82_024351</name>
</gene>
<keyword evidence="2" id="KW-1185">Reference proteome</keyword>
<reference evidence="1 2" key="1">
    <citation type="journal article" date="2023" name="Science">
        <title>Complex scaffold remodeling in plant triterpene biosynthesis.</title>
        <authorList>
            <person name="De La Pena R."/>
            <person name="Hodgson H."/>
            <person name="Liu J.C."/>
            <person name="Stephenson M.J."/>
            <person name="Martin A.C."/>
            <person name="Owen C."/>
            <person name="Harkess A."/>
            <person name="Leebens-Mack J."/>
            <person name="Jimenez L.E."/>
            <person name="Osbourn A."/>
            <person name="Sattely E.S."/>
        </authorList>
    </citation>
    <scope>NUCLEOTIDE SEQUENCE [LARGE SCALE GENOMIC DNA]</scope>
    <source>
        <strain evidence="2">cv. JPN11</strain>
        <tissue evidence="1">Leaf</tissue>
    </source>
</reference>
<accession>A0ACC1WPL1</accession>
<dbReference type="EMBL" id="CM051407">
    <property type="protein sequence ID" value="KAJ4701056.1"/>
    <property type="molecule type" value="Genomic_DNA"/>
</dbReference>
<dbReference type="Proteomes" id="UP001164539">
    <property type="component" value="Chromosome 14"/>
</dbReference>
<name>A0ACC1WPL1_MELAZ</name>
<comment type="caution">
    <text evidence="1">The sequence shown here is derived from an EMBL/GenBank/DDBJ whole genome shotgun (WGS) entry which is preliminary data.</text>
</comment>